<organism evidence="1">
    <name type="scientific">marine sediment metagenome</name>
    <dbReference type="NCBI Taxonomy" id="412755"/>
    <lineage>
        <taxon>unclassified sequences</taxon>
        <taxon>metagenomes</taxon>
        <taxon>ecological metagenomes</taxon>
    </lineage>
</organism>
<proteinExistence type="predicted"/>
<dbReference type="EMBL" id="LAZR01004996">
    <property type="protein sequence ID" value="KKN03775.1"/>
    <property type="molecule type" value="Genomic_DNA"/>
</dbReference>
<reference evidence="1" key="1">
    <citation type="journal article" date="2015" name="Nature">
        <title>Complex archaea that bridge the gap between prokaryotes and eukaryotes.</title>
        <authorList>
            <person name="Spang A."/>
            <person name="Saw J.H."/>
            <person name="Jorgensen S.L."/>
            <person name="Zaremba-Niedzwiedzka K."/>
            <person name="Martijn J."/>
            <person name="Lind A.E."/>
            <person name="van Eijk R."/>
            <person name="Schleper C."/>
            <person name="Guy L."/>
            <person name="Ettema T.J."/>
        </authorList>
    </citation>
    <scope>NUCLEOTIDE SEQUENCE</scope>
</reference>
<accession>A0A0F9M8P3</accession>
<sequence>MIINDDQIIGLHPLHPSGTNSTFFTQCCSVAICNDESYCPRCRRKVIGYDAKTNHERGLIRW</sequence>
<dbReference type="AlphaFoldDB" id="A0A0F9M8P3"/>
<gene>
    <name evidence="1" type="ORF">LCGC14_1104120</name>
</gene>
<name>A0A0F9M8P3_9ZZZZ</name>
<evidence type="ECO:0000313" key="1">
    <source>
        <dbReference type="EMBL" id="KKN03775.1"/>
    </source>
</evidence>
<comment type="caution">
    <text evidence="1">The sequence shown here is derived from an EMBL/GenBank/DDBJ whole genome shotgun (WGS) entry which is preliminary data.</text>
</comment>
<protein>
    <submittedName>
        <fullName evidence="1">Uncharacterized protein</fullName>
    </submittedName>
</protein>
<feature type="non-terminal residue" evidence="1">
    <location>
        <position position="62"/>
    </location>
</feature>